<organism evidence="9 10">
    <name type="scientific">Aliikangiella marina</name>
    <dbReference type="NCBI Taxonomy" id="1712262"/>
    <lineage>
        <taxon>Bacteria</taxon>
        <taxon>Pseudomonadati</taxon>
        <taxon>Pseudomonadota</taxon>
        <taxon>Gammaproteobacteria</taxon>
        <taxon>Oceanospirillales</taxon>
        <taxon>Pleioneaceae</taxon>
        <taxon>Aliikangiella</taxon>
    </lineage>
</organism>
<dbReference type="OrthoDB" id="5294637at2"/>
<gene>
    <name evidence="9" type="ORF">FLL45_03040</name>
</gene>
<dbReference type="GO" id="GO:0015031">
    <property type="term" value="P:protein transport"/>
    <property type="evidence" value="ECO:0007669"/>
    <property type="project" value="UniProtKB-KW"/>
</dbReference>
<dbReference type="InterPro" id="IPR003400">
    <property type="entry name" value="ExbD"/>
</dbReference>
<keyword evidence="7" id="KW-0813">Transport</keyword>
<evidence type="ECO:0000256" key="2">
    <source>
        <dbReference type="ARBA" id="ARBA00005811"/>
    </source>
</evidence>
<feature type="transmembrane region" description="Helical" evidence="8">
    <location>
        <begin position="30"/>
        <end position="48"/>
    </location>
</feature>
<accession>A0A545TI95</accession>
<dbReference type="GO" id="GO:0022857">
    <property type="term" value="F:transmembrane transporter activity"/>
    <property type="evidence" value="ECO:0007669"/>
    <property type="project" value="InterPro"/>
</dbReference>
<name>A0A545TI95_9GAMM</name>
<protein>
    <submittedName>
        <fullName evidence="9">Biopolymer transporter ExbD</fullName>
    </submittedName>
</protein>
<keyword evidence="7" id="KW-0653">Protein transport</keyword>
<dbReference type="Proteomes" id="UP000317839">
    <property type="component" value="Unassembled WGS sequence"/>
</dbReference>
<dbReference type="GO" id="GO:0005886">
    <property type="term" value="C:plasma membrane"/>
    <property type="evidence" value="ECO:0007669"/>
    <property type="project" value="UniProtKB-SubCell"/>
</dbReference>
<dbReference type="Pfam" id="PF02472">
    <property type="entry name" value="ExbD"/>
    <property type="match status" value="1"/>
</dbReference>
<evidence type="ECO:0000256" key="4">
    <source>
        <dbReference type="ARBA" id="ARBA00022692"/>
    </source>
</evidence>
<comment type="caution">
    <text evidence="9">The sequence shown here is derived from an EMBL/GenBank/DDBJ whole genome shotgun (WGS) entry which is preliminary data.</text>
</comment>
<dbReference type="AlphaFoldDB" id="A0A545TI95"/>
<evidence type="ECO:0000256" key="3">
    <source>
        <dbReference type="ARBA" id="ARBA00022475"/>
    </source>
</evidence>
<keyword evidence="4 7" id="KW-0812">Transmembrane</keyword>
<proteinExistence type="inferred from homology"/>
<evidence type="ECO:0000256" key="8">
    <source>
        <dbReference type="SAM" id="Phobius"/>
    </source>
</evidence>
<comment type="similarity">
    <text evidence="2 7">Belongs to the ExbD/TolR family.</text>
</comment>
<evidence type="ECO:0000256" key="6">
    <source>
        <dbReference type="ARBA" id="ARBA00023136"/>
    </source>
</evidence>
<evidence type="ECO:0000313" key="9">
    <source>
        <dbReference type="EMBL" id="TQV76942.1"/>
    </source>
</evidence>
<evidence type="ECO:0000256" key="1">
    <source>
        <dbReference type="ARBA" id="ARBA00004162"/>
    </source>
</evidence>
<comment type="subcellular location">
    <subcellularLocation>
        <location evidence="1">Cell membrane</location>
        <topology evidence="1">Single-pass membrane protein</topology>
    </subcellularLocation>
    <subcellularLocation>
        <location evidence="7">Cell membrane</location>
        <topology evidence="7">Single-pass type II membrane protein</topology>
    </subcellularLocation>
</comment>
<keyword evidence="3" id="KW-1003">Cell membrane</keyword>
<keyword evidence="10" id="KW-1185">Reference proteome</keyword>
<keyword evidence="6 8" id="KW-0472">Membrane</keyword>
<keyword evidence="5 8" id="KW-1133">Transmembrane helix</keyword>
<dbReference type="RefSeq" id="WP_142888302.1">
    <property type="nucleotide sequence ID" value="NZ_VIKR01000001.1"/>
</dbReference>
<evidence type="ECO:0000256" key="7">
    <source>
        <dbReference type="RuleBase" id="RU003879"/>
    </source>
</evidence>
<reference evidence="9 10" key="1">
    <citation type="submission" date="2019-06" db="EMBL/GenBank/DDBJ databases">
        <title>Draft genome of Aliikangiella marina GYP-15.</title>
        <authorList>
            <person name="Wang G."/>
        </authorList>
    </citation>
    <scope>NUCLEOTIDE SEQUENCE [LARGE SCALE GENOMIC DNA]</scope>
    <source>
        <strain evidence="9 10">GYP-15</strain>
    </source>
</reference>
<sequence length="196" mass="21169">MIKTSLNTSHLEQSNLNFSSVKKPAFATKLNLVALMDIFTILVFFLLLNSGDANQLENAKFVKLPDSSAKSAPHVEASIIIGEDEIWLNNESIILIEEVAQSKEKIIGPLAEALQAYTEKKETFTSYEKANGLAVTIMGDKSVSYSLLERVMATCSAENFRDISLAVNRIASSSILVAQPNGSGTEQSANVQGGAK</sequence>
<evidence type="ECO:0000256" key="5">
    <source>
        <dbReference type="ARBA" id="ARBA00022989"/>
    </source>
</evidence>
<evidence type="ECO:0000313" key="10">
    <source>
        <dbReference type="Proteomes" id="UP000317839"/>
    </source>
</evidence>
<dbReference type="EMBL" id="VIKR01000001">
    <property type="protein sequence ID" value="TQV76942.1"/>
    <property type="molecule type" value="Genomic_DNA"/>
</dbReference>